<keyword evidence="2" id="KW-1185">Reference proteome</keyword>
<accession>A0A251X7U8</accession>
<dbReference type="RefSeq" id="WP_086487646.1">
    <property type="nucleotide sequence ID" value="NZ_MSLT01000012.1"/>
</dbReference>
<evidence type="ECO:0000313" key="2">
    <source>
        <dbReference type="Proteomes" id="UP000194798"/>
    </source>
</evidence>
<sequence length="150" mass="15316">MVAIGAVGAQAARLIGQRTSGKIVTKLVARTAAKATGIGSGAATGAAAGAAAGSVVPVAGTAIGAAVGGIIGAVAGWLITDQVVLKLDELLNRSEFEIEIRTAIDEQKVLLKQTVKAQYRSQFQNIAEQHKNTFKTGITTRELMSSGKTV</sequence>
<dbReference type="Proteomes" id="UP000194798">
    <property type="component" value="Unassembled WGS sequence"/>
</dbReference>
<dbReference type="EMBL" id="MSLT01000012">
    <property type="protein sequence ID" value="OUD13864.1"/>
    <property type="molecule type" value="Genomic_DNA"/>
</dbReference>
<evidence type="ECO:0000313" key="1">
    <source>
        <dbReference type="EMBL" id="OUD13864.1"/>
    </source>
</evidence>
<comment type="caution">
    <text evidence="1">The sequence shown here is derived from an EMBL/GenBank/DDBJ whole genome shotgun (WGS) entry which is preliminary data.</text>
</comment>
<gene>
    <name evidence="1" type="ORF">TPSD3_05830</name>
</gene>
<evidence type="ECO:0008006" key="3">
    <source>
        <dbReference type="Google" id="ProtNLM"/>
    </source>
</evidence>
<dbReference type="AlphaFoldDB" id="A0A251X7U8"/>
<organism evidence="1 2">
    <name type="scientific">Thioflexithrix psekupsensis</name>
    <dbReference type="NCBI Taxonomy" id="1570016"/>
    <lineage>
        <taxon>Bacteria</taxon>
        <taxon>Pseudomonadati</taxon>
        <taxon>Pseudomonadota</taxon>
        <taxon>Gammaproteobacteria</taxon>
        <taxon>Thiotrichales</taxon>
        <taxon>Thioflexithrix</taxon>
    </lineage>
</organism>
<reference evidence="1 2" key="1">
    <citation type="submission" date="2016-12" db="EMBL/GenBank/DDBJ databases">
        <title>Thioflexothrix psekupsii D3 genome sequencing and assembly.</title>
        <authorList>
            <person name="Fomenkov A."/>
            <person name="Vincze T."/>
            <person name="Grabovich M."/>
            <person name="Anton B.P."/>
            <person name="Dubinina G."/>
            <person name="Orlova M."/>
            <person name="Belousova E."/>
            <person name="Roberts R.J."/>
        </authorList>
    </citation>
    <scope>NUCLEOTIDE SEQUENCE [LARGE SCALE GENOMIC DNA]</scope>
    <source>
        <strain evidence="1">D3</strain>
    </source>
</reference>
<name>A0A251X7U8_9GAMM</name>
<proteinExistence type="predicted"/>
<protein>
    <recommendedName>
        <fullName evidence="3">Glycine zipper domain-containing protein</fullName>
    </recommendedName>
</protein>